<dbReference type="EMBL" id="KV425891">
    <property type="protein sequence ID" value="KZW01800.1"/>
    <property type="molecule type" value="Genomic_DNA"/>
</dbReference>
<keyword evidence="3" id="KW-0274">FAD</keyword>
<gene>
    <name evidence="7" type="ORF">EXIGLDRAFT_602511</name>
</gene>
<reference evidence="7 8" key="1">
    <citation type="journal article" date="2016" name="Mol. Biol. Evol.">
        <title>Comparative Genomics of Early-Diverging Mushroom-Forming Fungi Provides Insights into the Origins of Lignocellulose Decay Capabilities.</title>
        <authorList>
            <person name="Nagy L.G."/>
            <person name="Riley R."/>
            <person name="Tritt A."/>
            <person name="Adam C."/>
            <person name="Daum C."/>
            <person name="Floudas D."/>
            <person name="Sun H."/>
            <person name="Yadav J.S."/>
            <person name="Pangilinan J."/>
            <person name="Larsson K.H."/>
            <person name="Matsuura K."/>
            <person name="Barry K."/>
            <person name="Labutti K."/>
            <person name="Kuo R."/>
            <person name="Ohm R.A."/>
            <person name="Bhattacharya S.S."/>
            <person name="Shirouzu T."/>
            <person name="Yoshinaga Y."/>
            <person name="Martin F.M."/>
            <person name="Grigoriev I.V."/>
            <person name="Hibbett D.S."/>
        </authorList>
    </citation>
    <scope>NUCLEOTIDE SEQUENCE [LARGE SCALE GENOMIC DNA]</scope>
    <source>
        <strain evidence="7 8">HHB12029</strain>
    </source>
</reference>
<dbReference type="InterPro" id="IPR050493">
    <property type="entry name" value="FAD-dep_Monooxygenase_BioMet"/>
</dbReference>
<dbReference type="Proteomes" id="UP000077266">
    <property type="component" value="Unassembled WGS sequence"/>
</dbReference>
<evidence type="ECO:0000256" key="5">
    <source>
        <dbReference type="ARBA" id="ARBA00023033"/>
    </source>
</evidence>
<keyword evidence="8" id="KW-1185">Reference proteome</keyword>
<protein>
    <submittedName>
        <fullName evidence="7">FAD/NAD(P)-binding domain-containing protein</fullName>
    </submittedName>
</protein>
<feature type="domain" description="FAD-binding" evidence="6">
    <location>
        <begin position="20"/>
        <end position="368"/>
    </location>
</feature>
<dbReference type="FunFam" id="3.50.50.60:FF:000115">
    <property type="entry name" value="Salicylate hydroxylase, putative"/>
    <property type="match status" value="1"/>
</dbReference>
<dbReference type="Gene3D" id="3.50.50.60">
    <property type="entry name" value="FAD/NAD(P)-binding domain"/>
    <property type="match status" value="1"/>
</dbReference>
<evidence type="ECO:0000313" key="8">
    <source>
        <dbReference type="Proteomes" id="UP000077266"/>
    </source>
</evidence>
<dbReference type="PANTHER" id="PTHR13789:SF147">
    <property type="entry name" value="PUTATIVE (AFU_ORTHOLOGUE AFUA_2G01950)-RELATED"/>
    <property type="match status" value="1"/>
</dbReference>
<sequence length="513" mass="55641">MSHQPAPGLFGGRTAAHALDIIVVGCGLGGLSAAYALARGGHKVTIVESAPAIAEVGAGIQVSPNVSRVLESFGLSERLARDAVEPEGIVFRSYKTGQLVGRTDWTAMTKLYGAPYYHVHRADLHTMLMDVTLPLVSLRLSTWVKSYAGDGSILVSSNGAEETLKADLIVGADGVKSVLRGSVVGRADQAVPTGDAAYRAIVPASKLMEHPELREFVERPHMTGWMGPGRHVMGYCIRAKTEYNLVLLHPDDGSVESWTAEGSADKMRADFAGWEPRVEKLLSFVPSTLKWKLMDRQPLETWLHADGKLVLLGDSCHPMLPYRAQGAAMAIEDGAVLGALFARLQSPEQVLTLLKAYESLRHQRTAEVQASSRLNQHIFHLPDGADQEERDAQMRETLKGVDYGVGLPPRTAGAPPKDATAVAQDVLEHEGNPNQWADTRKSQTLFGYNAEKAAKEWLVEHGLETPAVFDETEVEVADVDEDDEDIEEELAKEAVVREVTNIVAPAEVVALQA</sequence>
<evidence type="ECO:0000313" key="7">
    <source>
        <dbReference type="EMBL" id="KZW01800.1"/>
    </source>
</evidence>
<accession>A0A166BK11</accession>
<keyword evidence="4" id="KW-0560">Oxidoreductase</keyword>
<dbReference type="InterPro" id="IPR002938">
    <property type="entry name" value="FAD-bd"/>
</dbReference>
<dbReference type="STRING" id="1314781.A0A166BK11"/>
<keyword evidence="5" id="KW-0503">Monooxygenase</keyword>
<proteinExistence type="inferred from homology"/>
<organism evidence="7 8">
    <name type="scientific">Exidia glandulosa HHB12029</name>
    <dbReference type="NCBI Taxonomy" id="1314781"/>
    <lineage>
        <taxon>Eukaryota</taxon>
        <taxon>Fungi</taxon>
        <taxon>Dikarya</taxon>
        <taxon>Basidiomycota</taxon>
        <taxon>Agaricomycotina</taxon>
        <taxon>Agaricomycetes</taxon>
        <taxon>Auriculariales</taxon>
        <taxon>Exidiaceae</taxon>
        <taxon>Exidia</taxon>
    </lineage>
</organism>
<dbReference type="InterPro" id="IPR036188">
    <property type="entry name" value="FAD/NAD-bd_sf"/>
</dbReference>
<dbReference type="OrthoDB" id="9993796at2759"/>
<evidence type="ECO:0000259" key="6">
    <source>
        <dbReference type="Pfam" id="PF01494"/>
    </source>
</evidence>
<dbReference type="PANTHER" id="PTHR13789">
    <property type="entry name" value="MONOOXYGENASE"/>
    <property type="match status" value="1"/>
</dbReference>
<dbReference type="SUPFAM" id="SSF51905">
    <property type="entry name" value="FAD/NAD(P)-binding domain"/>
    <property type="match status" value="1"/>
</dbReference>
<evidence type="ECO:0000256" key="1">
    <source>
        <dbReference type="ARBA" id="ARBA00007992"/>
    </source>
</evidence>
<dbReference type="GO" id="GO:0071949">
    <property type="term" value="F:FAD binding"/>
    <property type="evidence" value="ECO:0007669"/>
    <property type="project" value="InterPro"/>
</dbReference>
<name>A0A166BK11_EXIGL</name>
<keyword evidence="2" id="KW-0285">Flavoprotein</keyword>
<evidence type="ECO:0000256" key="2">
    <source>
        <dbReference type="ARBA" id="ARBA00022630"/>
    </source>
</evidence>
<dbReference type="InParanoid" id="A0A166BK11"/>
<evidence type="ECO:0000256" key="4">
    <source>
        <dbReference type="ARBA" id="ARBA00023002"/>
    </source>
</evidence>
<dbReference type="AlphaFoldDB" id="A0A166BK11"/>
<evidence type="ECO:0000256" key="3">
    <source>
        <dbReference type="ARBA" id="ARBA00022827"/>
    </source>
</evidence>
<dbReference type="GO" id="GO:0004497">
    <property type="term" value="F:monooxygenase activity"/>
    <property type="evidence" value="ECO:0007669"/>
    <property type="project" value="UniProtKB-KW"/>
</dbReference>
<comment type="similarity">
    <text evidence="1">Belongs to the paxM FAD-dependent monooxygenase family.</text>
</comment>
<dbReference type="SUPFAM" id="SSF54373">
    <property type="entry name" value="FAD-linked reductases, C-terminal domain"/>
    <property type="match status" value="1"/>
</dbReference>
<dbReference type="Pfam" id="PF01494">
    <property type="entry name" value="FAD_binding_3"/>
    <property type="match status" value="1"/>
</dbReference>
<dbReference type="PRINTS" id="PR00420">
    <property type="entry name" value="RNGMNOXGNASE"/>
</dbReference>